<dbReference type="InterPro" id="IPR003423">
    <property type="entry name" value="OMP_efflux"/>
</dbReference>
<gene>
    <name evidence="3" type="ORF">C9I98_05360</name>
</gene>
<dbReference type="Gene3D" id="1.20.1600.10">
    <property type="entry name" value="Outer membrane efflux proteins (OEP)"/>
    <property type="match status" value="1"/>
</dbReference>
<dbReference type="Proteomes" id="UP000241771">
    <property type="component" value="Unassembled WGS sequence"/>
</dbReference>
<dbReference type="Pfam" id="PF02321">
    <property type="entry name" value="OEP"/>
    <property type="match status" value="2"/>
</dbReference>
<evidence type="ECO:0008006" key="5">
    <source>
        <dbReference type="Google" id="ProtNLM"/>
    </source>
</evidence>
<accession>A0A2T3NYL5</accession>
<evidence type="ECO:0000256" key="2">
    <source>
        <dbReference type="SAM" id="MobiDB-lite"/>
    </source>
</evidence>
<evidence type="ECO:0000313" key="3">
    <source>
        <dbReference type="EMBL" id="PSW21366.1"/>
    </source>
</evidence>
<dbReference type="SUPFAM" id="SSF56954">
    <property type="entry name" value="Outer membrane efflux proteins (OEP)"/>
    <property type="match status" value="1"/>
</dbReference>
<sequence>MGYLSRQEVLGGLVAGYIRLKSSIISLMMLSGCTVLGPDFEGVEPVALPEQWQQVDYIDSSWKTAKWWQQFNDPVLNELVNQAGLQNLDLEAAGLRILQARAAVGVADSFQFPQRQTVSGSLAKIYQNETTLDNATVSFDAGWELDVWGRYARGIESAEAGLYASIASYHDILVTITAEVARNYINYRTFQERVLLSERNIDIQKRVTRITEIQYESGNVTELDVQQAKTQLYNTQSALPALKIGMIQSRNALAVLLGILPAEAELLLSDPATSAKIQAFDNKYEHSRNRRLAESYDQYSLIPPVPAVSTLVDANLVLRRPDLQLAELQAHAQSSQIGIAEADLYPQFSLFGAIGINSTVQAGNDFSFSDSLNLSLGPAFSWNIFQYGRVKNSIRIEDARFQETLTNYNKQVLLAVQEVSTALSSYQLNLEQKGLAFNSVDASVRAFNISLTQYENGQITFERLLNSVEKMTRSEDTYAQVKGSVANQVVALYKSLGGGWEAETGKPFVKPEIKEQMQQRTDWGELLDDTTVPVISPQSVPKAKSPFGEPIDPSQQDYPFKPESTGGS</sequence>
<proteinExistence type="inferred from homology"/>
<dbReference type="PANTHER" id="PTHR30203:SF25">
    <property type="entry name" value="OUTER MEMBRANE PROTEIN-RELATED"/>
    <property type="match status" value="1"/>
</dbReference>
<evidence type="ECO:0000256" key="1">
    <source>
        <dbReference type="ARBA" id="ARBA00007613"/>
    </source>
</evidence>
<dbReference type="AlphaFoldDB" id="A0A2T3NYL5"/>
<dbReference type="InterPro" id="IPR010131">
    <property type="entry name" value="MdtP/NodT-like"/>
</dbReference>
<protein>
    <recommendedName>
        <fullName evidence="5">Transporter</fullName>
    </recommendedName>
</protein>
<comment type="caution">
    <text evidence="3">The sequence shown here is derived from an EMBL/GenBank/DDBJ whole genome shotgun (WGS) entry which is preliminary data.</text>
</comment>
<dbReference type="PANTHER" id="PTHR30203">
    <property type="entry name" value="OUTER MEMBRANE CATION EFFLUX PROTEIN"/>
    <property type="match status" value="1"/>
</dbReference>
<reference evidence="3 4" key="1">
    <citation type="submission" date="2018-01" db="EMBL/GenBank/DDBJ databases">
        <title>Whole genome sequencing of Histamine producing bacteria.</title>
        <authorList>
            <person name="Butler K."/>
        </authorList>
    </citation>
    <scope>NUCLEOTIDE SEQUENCE [LARGE SCALE GENOMIC DNA]</scope>
    <source>
        <strain evidence="3 4">DSM 100436</strain>
    </source>
</reference>
<evidence type="ECO:0000313" key="4">
    <source>
        <dbReference type="Proteomes" id="UP000241771"/>
    </source>
</evidence>
<dbReference type="Gene3D" id="2.20.200.10">
    <property type="entry name" value="Outer membrane efflux proteins (OEP)"/>
    <property type="match status" value="1"/>
</dbReference>
<comment type="similarity">
    <text evidence="1">Belongs to the outer membrane factor (OMF) (TC 1.B.17) family.</text>
</comment>
<organism evidence="3 4">
    <name type="scientific">Photobacterium sanctipauli</name>
    <dbReference type="NCBI Taxonomy" id="1342794"/>
    <lineage>
        <taxon>Bacteria</taxon>
        <taxon>Pseudomonadati</taxon>
        <taxon>Pseudomonadota</taxon>
        <taxon>Gammaproteobacteria</taxon>
        <taxon>Vibrionales</taxon>
        <taxon>Vibrionaceae</taxon>
        <taxon>Photobacterium</taxon>
    </lineage>
</organism>
<dbReference type="PROSITE" id="PS51257">
    <property type="entry name" value="PROKAR_LIPOPROTEIN"/>
    <property type="match status" value="1"/>
</dbReference>
<feature type="region of interest" description="Disordered" evidence="2">
    <location>
        <begin position="529"/>
        <end position="568"/>
    </location>
</feature>
<dbReference type="GO" id="GO:0015562">
    <property type="term" value="F:efflux transmembrane transporter activity"/>
    <property type="evidence" value="ECO:0007669"/>
    <property type="project" value="InterPro"/>
</dbReference>
<keyword evidence="4" id="KW-1185">Reference proteome</keyword>
<dbReference type="EMBL" id="PYMA01000002">
    <property type="protein sequence ID" value="PSW21366.1"/>
    <property type="molecule type" value="Genomic_DNA"/>
</dbReference>
<name>A0A2T3NYL5_9GAMM</name>